<proteinExistence type="predicted"/>
<protein>
    <submittedName>
        <fullName evidence="1">Predicted protein</fullName>
    </submittedName>
</protein>
<gene>
    <name evidence="1" type="ORF">SSGG_06043</name>
</gene>
<evidence type="ECO:0000313" key="1">
    <source>
        <dbReference type="EMBL" id="EFE78676.2"/>
    </source>
</evidence>
<organism evidence="1 2">
    <name type="scientific">Streptomyces filamentosus NRRL 15998</name>
    <dbReference type="NCBI Taxonomy" id="457431"/>
    <lineage>
        <taxon>Bacteria</taxon>
        <taxon>Bacillati</taxon>
        <taxon>Actinomycetota</taxon>
        <taxon>Actinomycetes</taxon>
        <taxon>Kitasatosporales</taxon>
        <taxon>Streptomycetaceae</taxon>
        <taxon>Streptomyces</taxon>
    </lineage>
</organism>
<evidence type="ECO:0000313" key="2">
    <source>
        <dbReference type="Proteomes" id="UP000003986"/>
    </source>
</evidence>
<name>D6ACY5_STRFL</name>
<accession>D6ACY5</accession>
<dbReference type="Proteomes" id="UP000003986">
    <property type="component" value="Unassembled WGS sequence"/>
</dbReference>
<dbReference type="AlphaFoldDB" id="D6ACY5"/>
<sequence length="46" mass="4922">MAALPPWAREPLRLPRVPGIEELCVRPAGKALTSTVRWAMTPPAGG</sequence>
<dbReference type="EMBL" id="DS999644">
    <property type="protein sequence ID" value="EFE78676.2"/>
    <property type="molecule type" value="Genomic_DNA"/>
</dbReference>
<reference evidence="2" key="1">
    <citation type="submission" date="2008-10" db="EMBL/GenBank/DDBJ databases">
        <authorList>
            <person name="Molnar K."/>
        </authorList>
    </citation>
    <scope>NUCLEOTIDE SEQUENCE [LARGE SCALE GENOMIC DNA]</scope>
    <source>
        <strain evidence="2">NRRL 15998</strain>
    </source>
</reference>
<reference evidence="2" key="2">
    <citation type="submission" date="2008-12" db="EMBL/GenBank/DDBJ databases">
        <title>Annotation of Streptomyces roseosporus strain NRRL 15998.</title>
        <authorList>
            <consortium name="The Broad Institute Genome Sequencing Platform"/>
            <consortium name="Broad Institute Microbial Sequencing Center"/>
            <person name="Fischbach M."/>
            <person name="Ward D."/>
            <person name="Young S."/>
            <person name="Kodira C.D."/>
            <person name="Zeng Q."/>
            <person name="Koehrsen M."/>
            <person name="Godfrey P."/>
            <person name="Alvarado L."/>
            <person name="Berlin A.M."/>
            <person name="Borenstein D."/>
            <person name="Chen Z."/>
            <person name="Engels R."/>
            <person name="Freedman E."/>
            <person name="Gellesch M."/>
            <person name="Goldberg J."/>
            <person name="Griggs A."/>
            <person name="Gujja S."/>
            <person name="Heiman D.I."/>
            <person name="Hepburn T.A."/>
            <person name="Howarth C."/>
            <person name="Jen D."/>
            <person name="Larson L."/>
            <person name="Lewis B."/>
            <person name="Mehta T."/>
            <person name="Park D."/>
            <person name="Pearson M."/>
            <person name="Roberts A."/>
            <person name="Saif S."/>
            <person name="Shea T.D."/>
            <person name="Shenoy N."/>
            <person name="Sisk P."/>
            <person name="Stolte C."/>
            <person name="Sykes S.N."/>
            <person name="Walk T."/>
            <person name="White J."/>
            <person name="Yandava C."/>
            <person name="Straight P."/>
            <person name="Clardy J."/>
            <person name="Hung D."/>
            <person name="Kolter R."/>
            <person name="Mekalanos J."/>
            <person name="Walker S."/>
            <person name="Walsh C.T."/>
            <person name="Wieland B.L.C."/>
            <person name="Ilzarbe M."/>
            <person name="Galagan J."/>
            <person name="Nusbaum C."/>
            <person name="Birren B."/>
        </authorList>
    </citation>
    <scope>NUCLEOTIDE SEQUENCE [LARGE SCALE GENOMIC DNA]</scope>
    <source>
        <strain evidence="2">NRRL 15998</strain>
    </source>
</reference>